<organism evidence="3">
    <name type="scientific">marine metagenome</name>
    <dbReference type="NCBI Taxonomy" id="408172"/>
    <lineage>
        <taxon>unclassified sequences</taxon>
        <taxon>metagenomes</taxon>
        <taxon>ecological metagenomes</taxon>
    </lineage>
</organism>
<proteinExistence type="predicted"/>
<accession>A0A382BLN2</accession>
<gene>
    <name evidence="3" type="ORF">METZ01_LOCUS166907</name>
</gene>
<protein>
    <recommendedName>
        <fullName evidence="2">CoA carboxyltransferase N-terminal domain-containing protein</fullName>
    </recommendedName>
</protein>
<reference evidence="3" key="1">
    <citation type="submission" date="2018-05" db="EMBL/GenBank/DDBJ databases">
        <authorList>
            <person name="Lanie J.A."/>
            <person name="Ng W.-L."/>
            <person name="Kazmierczak K.M."/>
            <person name="Andrzejewski T.M."/>
            <person name="Davidsen T.M."/>
            <person name="Wayne K.J."/>
            <person name="Tettelin H."/>
            <person name="Glass J.I."/>
            <person name="Rusch D."/>
            <person name="Podicherti R."/>
            <person name="Tsui H.-C.T."/>
            <person name="Winkler M.E."/>
        </authorList>
    </citation>
    <scope>NUCLEOTIDE SEQUENCE</scope>
</reference>
<dbReference type="InterPro" id="IPR034733">
    <property type="entry name" value="AcCoA_carboxyl_beta"/>
</dbReference>
<evidence type="ECO:0000256" key="1">
    <source>
        <dbReference type="ARBA" id="ARBA00022679"/>
    </source>
</evidence>
<sequence>MRNLANFLVHLFNRDGDADRTYLSVVHDRCLFCEEPISDSPSYLTYRVCPFCRFHYTVTARQRIELLADKGTFKESYKYVSSMDPLSFSRRSRYRKFLAQDQSRTGLTEAAVTGRCSIGGIESMLIVLDFGFMGGTMGSVVGEKVSMAFENAARRGMPAVAVVSGGGTRIQEGVLSLMQMAKTVTAANRLRAEEVPFLVV</sequence>
<dbReference type="AlphaFoldDB" id="A0A382BLN2"/>
<keyword evidence="1" id="KW-0808">Transferase</keyword>
<dbReference type="EMBL" id="UINC01030146">
    <property type="protein sequence ID" value="SVB14053.1"/>
    <property type="molecule type" value="Genomic_DNA"/>
</dbReference>
<feature type="domain" description="CoA carboxyltransferase N-terminal" evidence="2">
    <location>
        <begin position="26"/>
        <end position="200"/>
    </location>
</feature>
<dbReference type="GO" id="GO:0016740">
    <property type="term" value="F:transferase activity"/>
    <property type="evidence" value="ECO:0007669"/>
    <property type="project" value="UniProtKB-KW"/>
</dbReference>
<dbReference type="GO" id="GO:0006633">
    <property type="term" value="P:fatty acid biosynthetic process"/>
    <property type="evidence" value="ECO:0007669"/>
    <property type="project" value="InterPro"/>
</dbReference>
<dbReference type="PRINTS" id="PR01070">
    <property type="entry name" value="ACCCTRFRASEB"/>
</dbReference>
<dbReference type="InterPro" id="IPR029045">
    <property type="entry name" value="ClpP/crotonase-like_dom_sf"/>
</dbReference>
<evidence type="ECO:0000259" key="2">
    <source>
        <dbReference type="PROSITE" id="PS50980"/>
    </source>
</evidence>
<dbReference type="InterPro" id="IPR011762">
    <property type="entry name" value="COA_CT_N"/>
</dbReference>
<name>A0A382BLN2_9ZZZZ</name>
<evidence type="ECO:0000313" key="3">
    <source>
        <dbReference type="EMBL" id="SVB14053.1"/>
    </source>
</evidence>
<dbReference type="GO" id="GO:2001295">
    <property type="term" value="P:malonyl-CoA biosynthetic process"/>
    <property type="evidence" value="ECO:0007669"/>
    <property type="project" value="TreeGrafter"/>
</dbReference>
<dbReference type="PANTHER" id="PTHR42995">
    <property type="entry name" value="ACETYL-COENZYME A CARBOXYLASE CARBOXYL TRANSFERASE SUBUNIT BETA, CHLOROPLASTIC"/>
    <property type="match status" value="1"/>
</dbReference>
<dbReference type="PROSITE" id="PS50980">
    <property type="entry name" value="COA_CT_NTER"/>
    <property type="match status" value="1"/>
</dbReference>
<dbReference type="Gene3D" id="3.90.226.10">
    <property type="entry name" value="2-enoyl-CoA Hydratase, Chain A, domain 1"/>
    <property type="match status" value="1"/>
</dbReference>
<dbReference type="InterPro" id="IPR000438">
    <property type="entry name" value="Acetyl_CoA_COase_Trfase_b_su"/>
</dbReference>
<dbReference type="GO" id="GO:0009317">
    <property type="term" value="C:acetyl-CoA carboxylase complex"/>
    <property type="evidence" value="ECO:0007669"/>
    <property type="project" value="InterPro"/>
</dbReference>
<dbReference type="Pfam" id="PF01039">
    <property type="entry name" value="Carboxyl_trans"/>
    <property type="match status" value="1"/>
</dbReference>
<dbReference type="GO" id="GO:0003989">
    <property type="term" value="F:acetyl-CoA carboxylase activity"/>
    <property type="evidence" value="ECO:0007669"/>
    <property type="project" value="InterPro"/>
</dbReference>
<feature type="non-terminal residue" evidence="3">
    <location>
        <position position="200"/>
    </location>
</feature>
<dbReference type="PANTHER" id="PTHR42995:SF5">
    <property type="entry name" value="ACETYL-COENZYME A CARBOXYLASE CARBOXYL TRANSFERASE SUBUNIT BETA, CHLOROPLASTIC"/>
    <property type="match status" value="1"/>
</dbReference>
<dbReference type="SUPFAM" id="SSF52096">
    <property type="entry name" value="ClpP/crotonase"/>
    <property type="match status" value="1"/>
</dbReference>